<dbReference type="InterPro" id="IPR004027">
    <property type="entry name" value="SEC_C_motif"/>
</dbReference>
<dbReference type="Gene3D" id="3.10.450.50">
    <property type="match status" value="1"/>
</dbReference>
<organism evidence="2 3">
    <name type="scientific">Sediminitomix flava</name>
    <dbReference type="NCBI Taxonomy" id="379075"/>
    <lineage>
        <taxon>Bacteria</taxon>
        <taxon>Pseudomonadati</taxon>
        <taxon>Bacteroidota</taxon>
        <taxon>Cytophagia</taxon>
        <taxon>Cytophagales</taxon>
        <taxon>Flammeovirgaceae</taxon>
        <taxon>Sediminitomix</taxon>
    </lineage>
</organism>
<protein>
    <submittedName>
        <fullName evidence="2">SEC-C motif-containing protein</fullName>
    </submittedName>
</protein>
<name>A0A315ZB95_SEDFL</name>
<gene>
    <name evidence="2" type="ORF">BC781_102174</name>
</gene>
<evidence type="ECO:0000313" key="2">
    <source>
        <dbReference type="EMBL" id="PWJ42630.1"/>
    </source>
</evidence>
<dbReference type="NCBIfam" id="NF002486">
    <property type="entry name" value="PRK01752.1"/>
    <property type="match status" value="1"/>
</dbReference>
<reference evidence="2 3" key="1">
    <citation type="submission" date="2018-03" db="EMBL/GenBank/DDBJ databases">
        <title>Genomic Encyclopedia of Archaeal and Bacterial Type Strains, Phase II (KMG-II): from individual species to whole genera.</title>
        <authorList>
            <person name="Goeker M."/>
        </authorList>
    </citation>
    <scope>NUCLEOTIDE SEQUENCE [LARGE SCALE GENOMIC DNA]</scope>
    <source>
        <strain evidence="2 3">DSM 28229</strain>
    </source>
</reference>
<sequence>MKESMDTCPCGSGKAFSECCEPFIRRTSKPHTAEQLMRSRFSAYTLNEVDYLWETHHPNYRAGLTKEAISHSAKNTDWTRLDVLDHQWTENSTTAIVEFKAFFNENGKEQNLHERSNFVKEGDQWLYTDGDFNPQRASNKTIGRNDPCPCGSGKKYKKCCGR</sequence>
<dbReference type="Proteomes" id="UP000245535">
    <property type="component" value="Unassembled WGS sequence"/>
</dbReference>
<feature type="domain" description="YchJ-like middle NTF2-like" evidence="1">
    <location>
        <begin position="32"/>
        <end position="130"/>
    </location>
</feature>
<dbReference type="SUPFAM" id="SSF103642">
    <property type="entry name" value="Sec-C motif"/>
    <property type="match status" value="1"/>
</dbReference>
<evidence type="ECO:0000259" key="1">
    <source>
        <dbReference type="Pfam" id="PF17775"/>
    </source>
</evidence>
<evidence type="ECO:0000313" key="3">
    <source>
        <dbReference type="Proteomes" id="UP000245535"/>
    </source>
</evidence>
<dbReference type="EMBL" id="QGDO01000002">
    <property type="protein sequence ID" value="PWJ42630.1"/>
    <property type="molecule type" value="Genomic_DNA"/>
</dbReference>
<dbReference type="InterPro" id="IPR048469">
    <property type="entry name" value="YchJ-like_M"/>
</dbReference>
<dbReference type="InterPro" id="IPR032710">
    <property type="entry name" value="NTF2-like_dom_sf"/>
</dbReference>
<dbReference type="RefSeq" id="WP_211323712.1">
    <property type="nucleotide sequence ID" value="NZ_QGDO01000002.1"/>
</dbReference>
<dbReference type="NCBIfam" id="NF002592">
    <property type="entry name" value="PRK02250.1"/>
    <property type="match status" value="1"/>
</dbReference>
<keyword evidence="3" id="KW-1185">Reference proteome</keyword>
<dbReference type="SUPFAM" id="SSF54427">
    <property type="entry name" value="NTF2-like"/>
    <property type="match status" value="1"/>
</dbReference>
<dbReference type="PANTHER" id="PTHR33747:SF1">
    <property type="entry name" value="ADENYLATE CYCLASE-ASSOCIATED CAP C-TERMINAL DOMAIN-CONTAINING PROTEIN"/>
    <property type="match status" value="1"/>
</dbReference>
<dbReference type="Pfam" id="PF02810">
    <property type="entry name" value="SEC-C"/>
    <property type="match status" value="2"/>
</dbReference>
<proteinExistence type="predicted"/>
<dbReference type="PANTHER" id="PTHR33747">
    <property type="entry name" value="UPF0225 PROTEIN SCO1677"/>
    <property type="match status" value="1"/>
</dbReference>
<accession>A0A315ZB95</accession>
<dbReference type="Pfam" id="PF17775">
    <property type="entry name" value="YchJ_M-like"/>
    <property type="match status" value="1"/>
</dbReference>
<comment type="caution">
    <text evidence="2">The sequence shown here is derived from an EMBL/GenBank/DDBJ whole genome shotgun (WGS) entry which is preliminary data.</text>
</comment>
<dbReference type="NCBIfam" id="NF002449">
    <property type="entry name" value="PRK01617.1"/>
    <property type="match status" value="1"/>
</dbReference>
<dbReference type="AlphaFoldDB" id="A0A315ZB95"/>